<dbReference type="SUPFAM" id="SSF48452">
    <property type="entry name" value="TPR-like"/>
    <property type="match status" value="1"/>
</dbReference>
<feature type="coiled-coil region" evidence="1">
    <location>
        <begin position="20"/>
        <end position="50"/>
    </location>
</feature>
<dbReference type="EMBL" id="QSMZ01000043">
    <property type="protein sequence ID" value="KAA6452221.1"/>
    <property type="molecule type" value="Genomic_DNA"/>
</dbReference>
<dbReference type="InterPro" id="IPR019734">
    <property type="entry name" value="TPR_rpt"/>
</dbReference>
<evidence type="ECO:0000313" key="3">
    <source>
        <dbReference type="Proteomes" id="UP000323321"/>
    </source>
</evidence>
<sequence length="362" mass="42781">MSVQVITKEDVKTLLDKWYLEIRKQNVDSAKELKKELEAEIENVKKNQDLMLYYSLLRYRYAELDKTVSVDTDKIQSLDIPIDSLMEYYYYFFRASHETSLGNYKKAKELYEKAETNLKHIPDELEEAEFYVHYAIFYSYTHQPLLAIEHVSKAKGIFSKHIGYEFKIASCYDVLGQANIQLKRFEHAEKYLSTSMDIIQKRNNKNDENFILRTTHNLGYMYSEQNLSKLSIRYLSEVTKKMPNHFRAIFLEAREYFKLGEAKVALEMIEKGMKVSKELDQEEYKHHFTILKAIIEDVPVEELEKIIVESFIFFEEEGLWQCVLEYSDILAVQLYENGHASKAGKYFYLAHKGRKEAKEKGL</sequence>
<keyword evidence="1" id="KW-0175">Coiled coil</keyword>
<dbReference type="RefSeq" id="WP_150159179.1">
    <property type="nucleotide sequence ID" value="NZ_QSMZ01000043.1"/>
</dbReference>
<gene>
    <name evidence="2" type="ORF">DX932_29220</name>
</gene>
<accession>A0A9W7UNW7</accession>
<evidence type="ECO:0008006" key="4">
    <source>
        <dbReference type="Google" id="ProtNLM"/>
    </source>
</evidence>
<evidence type="ECO:0000256" key="1">
    <source>
        <dbReference type="SAM" id="Coils"/>
    </source>
</evidence>
<dbReference type="Pfam" id="PF13181">
    <property type="entry name" value="TPR_8"/>
    <property type="match status" value="1"/>
</dbReference>
<comment type="caution">
    <text evidence="2">The sequence shown here is derived from an EMBL/GenBank/DDBJ whole genome shotgun (WGS) entry which is preliminary data.</text>
</comment>
<evidence type="ECO:0000313" key="2">
    <source>
        <dbReference type="EMBL" id="KAA6452221.1"/>
    </source>
</evidence>
<reference evidence="2 3" key="1">
    <citation type="submission" date="2018-08" db="EMBL/GenBank/DDBJ databases">
        <title>Bacillus phenotypic plasticity.</title>
        <authorList>
            <person name="Hurtado E."/>
        </authorList>
    </citation>
    <scope>NUCLEOTIDE SEQUENCE [LARGE SCALE GENOMIC DNA]</scope>
    <source>
        <strain evidence="2 3">111b</strain>
    </source>
</reference>
<proteinExistence type="predicted"/>
<dbReference type="Gene3D" id="1.25.40.10">
    <property type="entry name" value="Tetratricopeptide repeat domain"/>
    <property type="match status" value="1"/>
</dbReference>
<dbReference type="SMART" id="SM00028">
    <property type="entry name" value="TPR"/>
    <property type="match status" value="4"/>
</dbReference>
<name>A0A9W7UNW7_BACCE</name>
<dbReference type="Pfam" id="PF18801">
    <property type="entry name" value="RapH_N"/>
    <property type="match status" value="1"/>
</dbReference>
<dbReference type="Proteomes" id="UP000323321">
    <property type="component" value="Unassembled WGS sequence"/>
</dbReference>
<dbReference type="AlphaFoldDB" id="A0A9W7UNW7"/>
<protein>
    <recommendedName>
        <fullName evidence="4">Tetratricopeptide repeat protein</fullName>
    </recommendedName>
</protein>
<dbReference type="InterPro" id="IPR011990">
    <property type="entry name" value="TPR-like_helical_dom_sf"/>
</dbReference>
<organism evidence="2 3">
    <name type="scientific">Bacillus cereus</name>
    <dbReference type="NCBI Taxonomy" id="1396"/>
    <lineage>
        <taxon>Bacteria</taxon>
        <taxon>Bacillati</taxon>
        <taxon>Bacillota</taxon>
        <taxon>Bacilli</taxon>
        <taxon>Bacillales</taxon>
        <taxon>Bacillaceae</taxon>
        <taxon>Bacillus</taxon>
        <taxon>Bacillus cereus group</taxon>
    </lineage>
</organism>